<dbReference type="InterPro" id="IPR012340">
    <property type="entry name" value="NA-bd_OB-fold"/>
</dbReference>
<dbReference type="NCBIfam" id="NF008165">
    <property type="entry name" value="PRK10917.1-3"/>
    <property type="match status" value="1"/>
</dbReference>
<dbReference type="RefSeq" id="WP_026736934.1">
    <property type="nucleotide sequence ID" value="NZ_AP019822.1"/>
</dbReference>
<accession>A0A510J8F1</accession>
<evidence type="ECO:0000256" key="10">
    <source>
        <dbReference type="ARBA" id="ARBA00023204"/>
    </source>
</evidence>
<comment type="catalytic activity">
    <reaction evidence="12 15">
        <text>Couples ATP hydrolysis with the unwinding of duplex DNA by translocating in the 3'-5' direction.</text>
        <dbReference type="EC" id="5.6.2.4"/>
    </reaction>
</comment>
<keyword evidence="6 15" id="KW-0347">Helicase</keyword>
<dbReference type="InterPro" id="IPR001650">
    <property type="entry name" value="Helicase_C-like"/>
</dbReference>
<evidence type="ECO:0000256" key="13">
    <source>
        <dbReference type="ARBA" id="ARBA00034808"/>
    </source>
</evidence>
<dbReference type="InterPro" id="IPR004609">
    <property type="entry name" value="ATP-dep_DNA_helicase_RecG"/>
</dbReference>
<dbReference type="GO" id="GO:0003677">
    <property type="term" value="F:DNA binding"/>
    <property type="evidence" value="ECO:0007669"/>
    <property type="project" value="UniProtKB-KW"/>
</dbReference>
<dbReference type="InterPro" id="IPR014001">
    <property type="entry name" value="Helicase_ATP-bd"/>
</dbReference>
<dbReference type="InterPro" id="IPR047112">
    <property type="entry name" value="RecG/Mfd"/>
</dbReference>
<keyword evidence="4 15" id="KW-0227">DNA damage</keyword>
<organism evidence="18 19">
    <name type="scientific">Pseudoleptotrichia goodfellowii</name>
    <dbReference type="NCBI Taxonomy" id="157692"/>
    <lineage>
        <taxon>Bacteria</taxon>
        <taxon>Fusobacteriati</taxon>
        <taxon>Fusobacteriota</taxon>
        <taxon>Fusobacteriia</taxon>
        <taxon>Fusobacteriales</taxon>
        <taxon>Leptotrichiaceae</taxon>
        <taxon>Pseudoleptotrichia</taxon>
    </lineage>
</organism>
<keyword evidence="11" id="KW-0413">Isomerase</keyword>
<evidence type="ECO:0000256" key="11">
    <source>
        <dbReference type="ARBA" id="ARBA00023235"/>
    </source>
</evidence>
<dbReference type="Pfam" id="PF00270">
    <property type="entry name" value="DEAD"/>
    <property type="match status" value="1"/>
</dbReference>
<dbReference type="GO" id="GO:0005524">
    <property type="term" value="F:ATP binding"/>
    <property type="evidence" value="ECO:0007669"/>
    <property type="project" value="UniProtKB-KW"/>
</dbReference>
<dbReference type="Gene3D" id="2.40.50.140">
    <property type="entry name" value="Nucleic acid-binding proteins"/>
    <property type="match status" value="1"/>
</dbReference>
<dbReference type="GO" id="GO:0006310">
    <property type="term" value="P:DNA recombination"/>
    <property type="evidence" value="ECO:0007669"/>
    <property type="project" value="UniProtKB-UniRule"/>
</dbReference>
<keyword evidence="3 15" id="KW-0547">Nucleotide-binding</keyword>
<dbReference type="EC" id="5.6.2.4" evidence="13 15"/>
<evidence type="ECO:0000256" key="2">
    <source>
        <dbReference type="ARBA" id="ARBA00017846"/>
    </source>
</evidence>
<evidence type="ECO:0000259" key="17">
    <source>
        <dbReference type="PROSITE" id="PS51194"/>
    </source>
</evidence>
<dbReference type="InterPro" id="IPR011545">
    <property type="entry name" value="DEAD/DEAH_box_helicase_dom"/>
</dbReference>
<dbReference type="Gene3D" id="3.40.50.300">
    <property type="entry name" value="P-loop containing nucleotide triphosphate hydrolases"/>
    <property type="match status" value="2"/>
</dbReference>
<keyword evidence="5 15" id="KW-0378">Hydrolase</keyword>
<dbReference type="SUPFAM" id="SSF52540">
    <property type="entry name" value="P-loop containing nucleoside triphosphate hydrolases"/>
    <property type="match status" value="2"/>
</dbReference>
<feature type="domain" description="Helicase ATP-binding" evidence="16">
    <location>
        <begin position="284"/>
        <end position="445"/>
    </location>
</feature>
<dbReference type="GO" id="GO:0043138">
    <property type="term" value="F:3'-5' DNA helicase activity"/>
    <property type="evidence" value="ECO:0007669"/>
    <property type="project" value="UniProtKB-EC"/>
</dbReference>
<keyword evidence="10 15" id="KW-0234">DNA repair</keyword>
<dbReference type="OrthoDB" id="9804325at2"/>
<comment type="catalytic activity">
    <reaction evidence="14 15">
        <text>ATP + H2O = ADP + phosphate + H(+)</text>
        <dbReference type="Rhea" id="RHEA:13065"/>
        <dbReference type="ChEBI" id="CHEBI:15377"/>
        <dbReference type="ChEBI" id="CHEBI:15378"/>
        <dbReference type="ChEBI" id="CHEBI:30616"/>
        <dbReference type="ChEBI" id="CHEBI:43474"/>
        <dbReference type="ChEBI" id="CHEBI:456216"/>
        <dbReference type="EC" id="5.6.2.4"/>
    </reaction>
</comment>
<dbReference type="PROSITE" id="PS51194">
    <property type="entry name" value="HELICASE_CTER"/>
    <property type="match status" value="1"/>
</dbReference>
<gene>
    <name evidence="18" type="ORF">JCM16774_0243</name>
</gene>
<sequence length="691" mass="79779">MATYNLLFKSLEELKIKGIGKVALNKFNKLGVYTLYDLFYFFPRAYEDKANSKNISEILPEEFVVIKGTVVNAVNQYIKSGRTMFRAMLRDETGIIELVWFNNRFIKNSIKTGDELQVYGKVKRAAKFQMVNPEYKKIQADGMIRGEARHEQILPIYPSTASLRQEAIRKIVNEALLDYGYLLQENIPEDLLKKGSLISRKEAILNIHFPEEFEKKEKAKKRFMIEEILLLEMGILQNRFETDKENNNIYELEDNKKLVSKFIESLEYELTKAQKKVISEIYKELKSGKIVNRLIQGDVGSGKTIVALIMLLYMAENSYQGVIMAPTEILATQHYLGIVDIFNDLDVRVELLTGSVKGKKREKLLSEIENGLVDIVIGTHALIENDVVFKNLGLIVIDEQHRFGVVQRKLLREKGSIANLIVMSATPIPRSLALTIYGDLDVSVIDELPSGRMPIKTKWIRDLDEKNKMYNFIERKIKERRQVYVVSPLIEESETLNVKSAQQTFEEYSEIFSNRRLGLIHGRQNYKEKQEVMRKFKKHEIDILISTTVIEVGVNVPNASIMVIRDAQRFGLSSLHQLRGRVGRGKYQSYCFLESETDNDLSMKRLQVMEKTTDGFKIAEEDLKLRNSGEILGTRQSGVSDMVLTDIVKNVKEIKAIRDYVVDYLEKNNGKINNEYLKRDIYEKFHKKMIE</sequence>
<dbReference type="PANTHER" id="PTHR47964">
    <property type="entry name" value="ATP-DEPENDENT DNA HELICASE HOMOLOG RECG, CHLOROPLASTIC"/>
    <property type="match status" value="1"/>
</dbReference>
<proteinExistence type="inferred from homology"/>
<dbReference type="Pfam" id="PF00271">
    <property type="entry name" value="Helicase_C"/>
    <property type="match status" value="1"/>
</dbReference>
<evidence type="ECO:0000256" key="6">
    <source>
        <dbReference type="ARBA" id="ARBA00022806"/>
    </source>
</evidence>
<dbReference type="AlphaFoldDB" id="A0A510J8F1"/>
<dbReference type="PANTHER" id="PTHR47964:SF1">
    <property type="entry name" value="ATP-DEPENDENT DNA HELICASE HOMOLOG RECG, CHLOROPLASTIC"/>
    <property type="match status" value="1"/>
</dbReference>
<evidence type="ECO:0000313" key="18">
    <source>
        <dbReference type="EMBL" id="BBM35336.1"/>
    </source>
</evidence>
<dbReference type="KEGG" id="lgo:JCM16774_0243"/>
<evidence type="ECO:0000256" key="3">
    <source>
        <dbReference type="ARBA" id="ARBA00022741"/>
    </source>
</evidence>
<evidence type="ECO:0000256" key="14">
    <source>
        <dbReference type="ARBA" id="ARBA00048988"/>
    </source>
</evidence>
<evidence type="ECO:0000256" key="7">
    <source>
        <dbReference type="ARBA" id="ARBA00022840"/>
    </source>
</evidence>
<evidence type="ECO:0000256" key="4">
    <source>
        <dbReference type="ARBA" id="ARBA00022763"/>
    </source>
</evidence>
<evidence type="ECO:0000256" key="15">
    <source>
        <dbReference type="RuleBase" id="RU363016"/>
    </source>
</evidence>
<dbReference type="PROSITE" id="PS51192">
    <property type="entry name" value="HELICASE_ATP_BIND_1"/>
    <property type="match status" value="1"/>
</dbReference>
<dbReference type="GO" id="GO:0006281">
    <property type="term" value="P:DNA repair"/>
    <property type="evidence" value="ECO:0007669"/>
    <property type="project" value="UniProtKB-UniRule"/>
</dbReference>
<dbReference type="Proteomes" id="UP000321606">
    <property type="component" value="Chromosome"/>
</dbReference>
<dbReference type="EMBL" id="AP019822">
    <property type="protein sequence ID" value="BBM35336.1"/>
    <property type="molecule type" value="Genomic_DNA"/>
</dbReference>
<dbReference type="NCBIfam" id="NF008168">
    <property type="entry name" value="PRK10917.2-2"/>
    <property type="match status" value="1"/>
</dbReference>
<dbReference type="InterPro" id="IPR045562">
    <property type="entry name" value="RecG_dom3_C"/>
</dbReference>
<evidence type="ECO:0000256" key="1">
    <source>
        <dbReference type="ARBA" id="ARBA00007504"/>
    </source>
</evidence>
<evidence type="ECO:0000313" key="19">
    <source>
        <dbReference type="Proteomes" id="UP000321606"/>
    </source>
</evidence>
<evidence type="ECO:0000256" key="9">
    <source>
        <dbReference type="ARBA" id="ARBA00023172"/>
    </source>
</evidence>
<dbReference type="NCBIfam" id="TIGR00643">
    <property type="entry name" value="recG"/>
    <property type="match status" value="1"/>
</dbReference>
<reference evidence="18 19" key="1">
    <citation type="submission" date="2019-07" db="EMBL/GenBank/DDBJ databases">
        <title>Complete Genome Sequence of Leptotrichia goodfellowii Strain JCM 16774.</title>
        <authorList>
            <person name="Watanabe S."/>
            <person name="Cui L."/>
        </authorList>
    </citation>
    <scope>NUCLEOTIDE SEQUENCE [LARGE SCALE GENOMIC DNA]</scope>
    <source>
        <strain evidence="18 19">JCM16774</strain>
    </source>
</reference>
<dbReference type="CDD" id="cd17992">
    <property type="entry name" value="DEXHc_RecG"/>
    <property type="match status" value="1"/>
</dbReference>
<dbReference type="Pfam" id="PF17191">
    <property type="entry name" value="RecG_wedge"/>
    <property type="match status" value="1"/>
</dbReference>
<dbReference type="InterPro" id="IPR027417">
    <property type="entry name" value="P-loop_NTPase"/>
</dbReference>
<keyword evidence="9 15" id="KW-0233">DNA recombination</keyword>
<dbReference type="InterPro" id="IPR033454">
    <property type="entry name" value="RecG_wedge"/>
</dbReference>
<feature type="domain" description="Helicase C-terminal" evidence="17">
    <location>
        <begin position="479"/>
        <end position="624"/>
    </location>
</feature>
<dbReference type="SMART" id="SM00487">
    <property type="entry name" value="DEXDc"/>
    <property type="match status" value="1"/>
</dbReference>
<keyword evidence="8" id="KW-0238">DNA-binding</keyword>
<keyword evidence="7 15" id="KW-0067">ATP-binding</keyword>
<comment type="similarity">
    <text evidence="1 15">Belongs to the helicase family. RecG subfamily.</text>
</comment>
<evidence type="ECO:0000256" key="12">
    <source>
        <dbReference type="ARBA" id="ARBA00034617"/>
    </source>
</evidence>
<name>A0A510J8F1_9FUSO</name>
<dbReference type="CDD" id="cd04488">
    <property type="entry name" value="RecG_wedge_OBF"/>
    <property type="match status" value="1"/>
</dbReference>
<protein>
    <recommendedName>
        <fullName evidence="2 15">ATP-dependent DNA helicase RecG</fullName>
        <ecNumber evidence="13 15">5.6.2.4</ecNumber>
    </recommendedName>
</protein>
<evidence type="ECO:0000256" key="8">
    <source>
        <dbReference type="ARBA" id="ARBA00023125"/>
    </source>
</evidence>
<dbReference type="SMART" id="SM00490">
    <property type="entry name" value="HELICc"/>
    <property type="match status" value="1"/>
</dbReference>
<evidence type="ECO:0000259" key="16">
    <source>
        <dbReference type="PROSITE" id="PS51192"/>
    </source>
</evidence>
<dbReference type="Pfam" id="PF19833">
    <property type="entry name" value="RecG_dom3_C"/>
    <property type="match status" value="1"/>
</dbReference>
<evidence type="ECO:0000256" key="5">
    <source>
        <dbReference type="ARBA" id="ARBA00022801"/>
    </source>
</evidence>
<dbReference type="GO" id="GO:0016887">
    <property type="term" value="F:ATP hydrolysis activity"/>
    <property type="evidence" value="ECO:0007669"/>
    <property type="project" value="RHEA"/>
</dbReference>
<dbReference type="SUPFAM" id="SSF50249">
    <property type="entry name" value="Nucleic acid-binding proteins"/>
    <property type="match status" value="1"/>
</dbReference>
<comment type="function">
    <text evidence="15">Plays a critical role in recombination and DNA repair. Helps process Holliday junction intermediates to mature products by catalyzing branch migration. Has replication fork regression activity, unwinds stalled or blocked replication forks to make a HJ that can be resolved. Has a DNA unwinding activity characteristic of a DNA helicase with 3'-5' polarity.</text>
</comment>
<dbReference type="STRING" id="714315.GCA_000516535_00257"/>